<accession>A0ACB9JAL8</accession>
<dbReference type="Proteomes" id="UP001056120">
    <property type="component" value="Linkage Group LG05"/>
</dbReference>
<organism evidence="1 2">
    <name type="scientific">Smallanthus sonchifolius</name>
    <dbReference type="NCBI Taxonomy" id="185202"/>
    <lineage>
        <taxon>Eukaryota</taxon>
        <taxon>Viridiplantae</taxon>
        <taxon>Streptophyta</taxon>
        <taxon>Embryophyta</taxon>
        <taxon>Tracheophyta</taxon>
        <taxon>Spermatophyta</taxon>
        <taxon>Magnoliopsida</taxon>
        <taxon>eudicotyledons</taxon>
        <taxon>Gunneridae</taxon>
        <taxon>Pentapetalae</taxon>
        <taxon>asterids</taxon>
        <taxon>campanulids</taxon>
        <taxon>Asterales</taxon>
        <taxon>Asteraceae</taxon>
        <taxon>Asteroideae</taxon>
        <taxon>Heliantheae alliance</taxon>
        <taxon>Millerieae</taxon>
        <taxon>Smallanthus</taxon>
    </lineage>
</organism>
<reference evidence="1 2" key="2">
    <citation type="journal article" date="2022" name="Mol. Ecol. Resour.">
        <title>The genomes of chicory, endive, great burdock and yacon provide insights into Asteraceae paleo-polyploidization history and plant inulin production.</title>
        <authorList>
            <person name="Fan W."/>
            <person name="Wang S."/>
            <person name="Wang H."/>
            <person name="Wang A."/>
            <person name="Jiang F."/>
            <person name="Liu H."/>
            <person name="Zhao H."/>
            <person name="Xu D."/>
            <person name="Zhang Y."/>
        </authorList>
    </citation>
    <scope>NUCLEOTIDE SEQUENCE [LARGE SCALE GENOMIC DNA]</scope>
    <source>
        <strain evidence="2">cv. Yunnan</strain>
        <tissue evidence="1">Leaves</tissue>
    </source>
</reference>
<keyword evidence="2" id="KW-1185">Reference proteome</keyword>
<gene>
    <name evidence="1" type="ORF">L1987_16480</name>
</gene>
<evidence type="ECO:0000313" key="1">
    <source>
        <dbReference type="EMBL" id="KAI3816776.1"/>
    </source>
</evidence>
<dbReference type="EMBL" id="CM042022">
    <property type="protein sequence ID" value="KAI3816776.1"/>
    <property type="molecule type" value="Genomic_DNA"/>
</dbReference>
<comment type="caution">
    <text evidence="1">The sequence shown here is derived from an EMBL/GenBank/DDBJ whole genome shotgun (WGS) entry which is preliminary data.</text>
</comment>
<evidence type="ECO:0000313" key="2">
    <source>
        <dbReference type="Proteomes" id="UP001056120"/>
    </source>
</evidence>
<name>A0ACB9JAL8_9ASTR</name>
<reference evidence="2" key="1">
    <citation type="journal article" date="2022" name="Mol. Ecol. Resour.">
        <title>The genomes of chicory, endive, great burdock and yacon provide insights into Asteraceae palaeo-polyploidization history and plant inulin production.</title>
        <authorList>
            <person name="Fan W."/>
            <person name="Wang S."/>
            <person name="Wang H."/>
            <person name="Wang A."/>
            <person name="Jiang F."/>
            <person name="Liu H."/>
            <person name="Zhao H."/>
            <person name="Xu D."/>
            <person name="Zhang Y."/>
        </authorList>
    </citation>
    <scope>NUCLEOTIDE SEQUENCE [LARGE SCALE GENOMIC DNA]</scope>
    <source>
        <strain evidence="2">cv. Yunnan</strain>
    </source>
</reference>
<proteinExistence type="predicted"/>
<protein>
    <submittedName>
        <fullName evidence="1">Uncharacterized protein</fullName>
    </submittedName>
</protein>
<sequence length="95" mass="10849">MRVTWLHKEGHALEAFAFWIRLRHRYFVAYRIPASVLATYSLVLTALSTLTSDVLSEAAVNVISELIHYTSARNLDGFYVQMPLIQVIVPQVMNL</sequence>